<accession>A0A0A9CFV1</accession>
<organism evidence="1">
    <name type="scientific">Arundo donax</name>
    <name type="common">Giant reed</name>
    <name type="synonym">Donax arundinaceus</name>
    <dbReference type="NCBI Taxonomy" id="35708"/>
    <lineage>
        <taxon>Eukaryota</taxon>
        <taxon>Viridiplantae</taxon>
        <taxon>Streptophyta</taxon>
        <taxon>Embryophyta</taxon>
        <taxon>Tracheophyta</taxon>
        <taxon>Spermatophyta</taxon>
        <taxon>Magnoliopsida</taxon>
        <taxon>Liliopsida</taxon>
        <taxon>Poales</taxon>
        <taxon>Poaceae</taxon>
        <taxon>PACMAD clade</taxon>
        <taxon>Arundinoideae</taxon>
        <taxon>Arundineae</taxon>
        <taxon>Arundo</taxon>
    </lineage>
</organism>
<proteinExistence type="predicted"/>
<name>A0A0A9CFV1_ARUDO</name>
<protein>
    <submittedName>
        <fullName evidence="1">Uncharacterized protein</fullName>
    </submittedName>
</protein>
<evidence type="ECO:0000313" key="1">
    <source>
        <dbReference type="EMBL" id="JAD70392.1"/>
    </source>
</evidence>
<sequence length="42" mass="4932">MLLRCGDQWPDVHLGLPHPVVGAERVLVKYLQFKMWDRVGDR</sequence>
<dbReference type="AlphaFoldDB" id="A0A0A9CFV1"/>
<reference evidence="1" key="2">
    <citation type="journal article" date="2015" name="Data Brief">
        <title>Shoot transcriptome of the giant reed, Arundo donax.</title>
        <authorList>
            <person name="Barrero R.A."/>
            <person name="Guerrero F.D."/>
            <person name="Moolhuijzen P."/>
            <person name="Goolsby J.A."/>
            <person name="Tidwell J."/>
            <person name="Bellgard S.E."/>
            <person name="Bellgard M.I."/>
        </authorList>
    </citation>
    <scope>NUCLEOTIDE SEQUENCE</scope>
    <source>
        <tissue evidence="1">Shoot tissue taken approximately 20 cm above the soil surface</tissue>
    </source>
</reference>
<dbReference type="EMBL" id="GBRH01227503">
    <property type="protein sequence ID" value="JAD70392.1"/>
    <property type="molecule type" value="Transcribed_RNA"/>
</dbReference>
<reference evidence="1" key="1">
    <citation type="submission" date="2014-09" db="EMBL/GenBank/DDBJ databases">
        <authorList>
            <person name="Magalhaes I.L.F."/>
            <person name="Oliveira U."/>
            <person name="Santos F.R."/>
            <person name="Vidigal T.H.D.A."/>
            <person name="Brescovit A.D."/>
            <person name="Santos A.J."/>
        </authorList>
    </citation>
    <scope>NUCLEOTIDE SEQUENCE</scope>
    <source>
        <tissue evidence="1">Shoot tissue taken approximately 20 cm above the soil surface</tissue>
    </source>
</reference>